<protein>
    <submittedName>
        <fullName evidence="3">Uncharacterized protein</fullName>
    </submittedName>
</protein>
<sequence>MSTTPSIPVSLLLLSLLLSLAQGIRLEKGFISVTQQSKNIHEDSTVLTKRSDAANSGVLGKDCGHDDHHCSSSGGSRKLITLTSSTSTTTTSKNEKNNIVGMHVGNPKAKSSPASGSDKHHEEKEEAAAAAQQQYPDLIDMTEMDYSPARRKPPIHN</sequence>
<proteinExistence type="predicted"/>
<dbReference type="AlphaFoldDB" id="A0AAW1YFT5"/>
<organism evidence="3 4">
    <name type="scientific">Rubus argutus</name>
    <name type="common">Southern blackberry</name>
    <dbReference type="NCBI Taxonomy" id="59490"/>
    <lineage>
        <taxon>Eukaryota</taxon>
        <taxon>Viridiplantae</taxon>
        <taxon>Streptophyta</taxon>
        <taxon>Embryophyta</taxon>
        <taxon>Tracheophyta</taxon>
        <taxon>Spermatophyta</taxon>
        <taxon>Magnoliopsida</taxon>
        <taxon>eudicotyledons</taxon>
        <taxon>Gunneridae</taxon>
        <taxon>Pentapetalae</taxon>
        <taxon>rosids</taxon>
        <taxon>fabids</taxon>
        <taxon>Rosales</taxon>
        <taxon>Rosaceae</taxon>
        <taxon>Rosoideae</taxon>
        <taxon>Rosoideae incertae sedis</taxon>
        <taxon>Rubus</taxon>
    </lineage>
</organism>
<dbReference type="Proteomes" id="UP001457282">
    <property type="component" value="Unassembled WGS sequence"/>
</dbReference>
<dbReference type="PANTHER" id="PTHR33743">
    <property type="entry name" value="PROTEIN GOLVEN 6-RELATED"/>
    <property type="match status" value="1"/>
</dbReference>
<comment type="caution">
    <text evidence="3">The sequence shown here is derived from an EMBL/GenBank/DDBJ whole genome shotgun (WGS) entry which is preliminary data.</text>
</comment>
<evidence type="ECO:0000256" key="2">
    <source>
        <dbReference type="SAM" id="SignalP"/>
    </source>
</evidence>
<name>A0AAW1YFT5_RUBAR</name>
<keyword evidence="4" id="KW-1185">Reference proteome</keyword>
<evidence type="ECO:0000313" key="3">
    <source>
        <dbReference type="EMBL" id="KAK9947440.1"/>
    </source>
</evidence>
<evidence type="ECO:0000313" key="4">
    <source>
        <dbReference type="Proteomes" id="UP001457282"/>
    </source>
</evidence>
<dbReference type="EMBL" id="JBEDUW010000001">
    <property type="protein sequence ID" value="KAK9947440.1"/>
    <property type="molecule type" value="Genomic_DNA"/>
</dbReference>
<feature type="compositionally biased region" description="Low complexity" evidence="1">
    <location>
        <begin position="71"/>
        <end position="92"/>
    </location>
</feature>
<reference evidence="3 4" key="1">
    <citation type="journal article" date="2023" name="G3 (Bethesda)">
        <title>A chromosome-length genome assembly and annotation of blackberry (Rubus argutus, cv. 'Hillquist').</title>
        <authorList>
            <person name="Bruna T."/>
            <person name="Aryal R."/>
            <person name="Dudchenko O."/>
            <person name="Sargent D.J."/>
            <person name="Mead D."/>
            <person name="Buti M."/>
            <person name="Cavallini A."/>
            <person name="Hytonen T."/>
            <person name="Andres J."/>
            <person name="Pham M."/>
            <person name="Weisz D."/>
            <person name="Mascagni F."/>
            <person name="Usai G."/>
            <person name="Natali L."/>
            <person name="Bassil N."/>
            <person name="Fernandez G.E."/>
            <person name="Lomsadze A."/>
            <person name="Armour M."/>
            <person name="Olukolu B."/>
            <person name="Poorten T."/>
            <person name="Britton C."/>
            <person name="Davik J."/>
            <person name="Ashrafi H."/>
            <person name="Aiden E.L."/>
            <person name="Borodovsky M."/>
            <person name="Worthington M."/>
        </authorList>
    </citation>
    <scope>NUCLEOTIDE SEQUENCE [LARGE SCALE GENOMIC DNA]</scope>
    <source>
        <strain evidence="3">PI 553951</strain>
    </source>
</reference>
<evidence type="ECO:0000256" key="1">
    <source>
        <dbReference type="SAM" id="MobiDB-lite"/>
    </source>
</evidence>
<gene>
    <name evidence="3" type="ORF">M0R45_003066</name>
</gene>
<dbReference type="Pfam" id="PF21529">
    <property type="entry name" value="GLV1-2"/>
    <property type="match status" value="1"/>
</dbReference>
<feature type="region of interest" description="Disordered" evidence="1">
    <location>
        <begin position="66"/>
        <end position="157"/>
    </location>
</feature>
<keyword evidence="2" id="KW-0732">Signal</keyword>
<feature type="chain" id="PRO_5043508925" evidence="2">
    <location>
        <begin position="24"/>
        <end position="157"/>
    </location>
</feature>
<dbReference type="PANTHER" id="PTHR33743:SF19">
    <property type="entry name" value="PROTEIN GOLVEN 6"/>
    <property type="match status" value="1"/>
</dbReference>
<dbReference type="InterPro" id="IPR049306">
    <property type="entry name" value="GLV1-2"/>
</dbReference>
<accession>A0AAW1YFT5</accession>
<feature type="signal peptide" evidence="2">
    <location>
        <begin position="1"/>
        <end position="23"/>
    </location>
</feature>
<feature type="compositionally biased region" description="Basic and acidic residues" evidence="1">
    <location>
        <begin position="117"/>
        <end position="127"/>
    </location>
</feature>